<keyword evidence="1" id="KW-0479">Metal-binding</keyword>
<dbReference type="InterPro" id="IPR013087">
    <property type="entry name" value="Znf_C2H2_type"/>
</dbReference>
<dbReference type="PANTHER" id="PTHR24379:SF121">
    <property type="entry name" value="C2H2-TYPE DOMAIN-CONTAINING PROTEIN"/>
    <property type="match status" value="1"/>
</dbReference>
<dbReference type="PANTHER" id="PTHR24379">
    <property type="entry name" value="KRAB AND ZINC FINGER DOMAIN-CONTAINING"/>
    <property type="match status" value="1"/>
</dbReference>
<reference evidence="7 8" key="1">
    <citation type="submission" date="2015-12" db="EMBL/GenBank/DDBJ databases">
        <title>The genome of Folsomia candida.</title>
        <authorList>
            <person name="Faddeeva A."/>
            <person name="Derks M.F."/>
            <person name="Anvar Y."/>
            <person name="Smit S."/>
            <person name="Van Straalen N."/>
            <person name="Roelofs D."/>
        </authorList>
    </citation>
    <scope>NUCLEOTIDE SEQUENCE [LARGE SCALE GENOMIC DNA]</scope>
    <source>
        <strain evidence="7 8">VU population</strain>
        <tissue evidence="7">Whole body</tissue>
    </source>
</reference>
<feature type="domain" description="C2H2-type" evidence="6">
    <location>
        <begin position="35"/>
        <end position="63"/>
    </location>
</feature>
<dbReference type="AlphaFoldDB" id="A0A226DQM3"/>
<keyword evidence="2" id="KW-0677">Repeat</keyword>
<evidence type="ECO:0000256" key="4">
    <source>
        <dbReference type="ARBA" id="ARBA00022833"/>
    </source>
</evidence>
<proteinExistence type="predicted"/>
<evidence type="ECO:0000259" key="6">
    <source>
        <dbReference type="PROSITE" id="PS50157"/>
    </source>
</evidence>
<accession>A0A226DQM3</accession>
<dbReference type="SUPFAM" id="SSF57667">
    <property type="entry name" value="beta-beta-alpha zinc fingers"/>
    <property type="match status" value="5"/>
</dbReference>
<keyword evidence="8" id="KW-1185">Reference proteome</keyword>
<feature type="domain" description="C2H2-type" evidence="6">
    <location>
        <begin position="127"/>
        <end position="154"/>
    </location>
</feature>
<name>A0A226DQM3_FOLCA</name>
<feature type="domain" description="C2H2-type" evidence="6">
    <location>
        <begin position="155"/>
        <end position="182"/>
    </location>
</feature>
<dbReference type="Gene3D" id="3.30.160.60">
    <property type="entry name" value="Classic Zinc Finger"/>
    <property type="match status" value="5"/>
</dbReference>
<evidence type="ECO:0000256" key="1">
    <source>
        <dbReference type="ARBA" id="ARBA00022723"/>
    </source>
</evidence>
<sequence>MKPETKRECSMCSKMFKNNYELTRHILWHNHEAKVKCEICGKMSKNIVALSSHIWSTHNNRKRPRCDICNRVFSSAKTLRTHTNTVHSTRERPRFPCTFPGCEKTFLTKGHLSHHTKIEHSENPVRFPCTLCGREFKTRGVLEGHIHTHTTEKPFKCATCGRSFARKRHLKSHEMTHLEKSARDMLECHLCPQTLLSKEGLQHHVRAVHENRRNYACAFCDKRFSGSSDLKRHVEGSHATNEELIHSCDRCEFNTHSKYNLAAHKLRHKPAGRGCYFCGKKFFRFAELVMH</sequence>
<feature type="domain" description="C2H2-type" evidence="6">
    <location>
        <begin position="186"/>
        <end position="214"/>
    </location>
</feature>
<dbReference type="OMA" id="SHIWSTH"/>
<dbReference type="FunFam" id="3.30.160.60:FF:000520">
    <property type="entry name" value="zinc finger protein 629 isoform X2"/>
    <property type="match status" value="1"/>
</dbReference>
<dbReference type="SMART" id="SM00355">
    <property type="entry name" value="ZnF_C2H2"/>
    <property type="match status" value="9"/>
</dbReference>
<dbReference type="InterPro" id="IPR036236">
    <property type="entry name" value="Znf_C2H2_sf"/>
</dbReference>
<dbReference type="PROSITE" id="PS00028">
    <property type="entry name" value="ZINC_FINGER_C2H2_1"/>
    <property type="match status" value="7"/>
</dbReference>
<evidence type="ECO:0000256" key="2">
    <source>
        <dbReference type="ARBA" id="ARBA00022737"/>
    </source>
</evidence>
<feature type="domain" description="C2H2-type" evidence="6">
    <location>
        <begin position="64"/>
        <end position="92"/>
    </location>
</feature>
<evidence type="ECO:0000256" key="5">
    <source>
        <dbReference type="PROSITE-ProRule" id="PRU00042"/>
    </source>
</evidence>
<evidence type="ECO:0000313" key="8">
    <source>
        <dbReference type="Proteomes" id="UP000198287"/>
    </source>
</evidence>
<dbReference type="EMBL" id="LNIX01000013">
    <property type="protein sequence ID" value="OXA47380.1"/>
    <property type="molecule type" value="Genomic_DNA"/>
</dbReference>
<feature type="domain" description="C2H2-type" evidence="6">
    <location>
        <begin position="7"/>
        <end position="34"/>
    </location>
</feature>
<dbReference type="STRING" id="158441.A0A226DQM3"/>
<gene>
    <name evidence="7" type="ORF">Fcan01_17888</name>
</gene>
<dbReference type="Proteomes" id="UP000198287">
    <property type="component" value="Unassembled WGS sequence"/>
</dbReference>
<keyword evidence="4" id="KW-0862">Zinc</keyword>
<feature type="domain" description="C2H2-type" evidence="6">
    <location>
        <begin position="215"/>
        <end position="243"/>
    </location>
</feature>
<keyword evidence="3 5" id="KW-0863">Zinc-finger</keyword>
<feature type="domain" description="C2H2-type" evidence="6">
    <location>
        <begin position="95"/>
        <end position="124"/>
    </location>
</feature>
<comment type="caution">
    <text evidence="7">The sequence shown here is derived from an EMBL/GenBank/DDBJ whole genome shotgun (WGS) entry which is preliminary data.</text>
</comment>
<dbReference type="GO" id="GO:0008270">
    <property type="term" value="F:zinc ion binding"/>
    <property type="evidence" value="ECO:0007669"/>
    <property type="project" value="UniProtKB-KW"/>
</dbReference>
<dbReference type="OrthoDB" id="6077919at2759"/>
<dbReference type="PROSITE" id="PS50157">
    <property type="entry name" value="ZINC_FINGER_C2H2_2"/>
    <property type="match status" value="8"/>
</dbReference>
<evidence type="ECO:0000313" key="7">
    <source>
        <dbReference type="EMBL" id="OXA47380.1"/>
    </source>
</evidence>
<dbReference type="Pfam" id="PF00096">
    <property type="entry name" value="zf-C2H2"/>
    <property type="match status" value="4"/>
</dbReference>
<evidence type="ECO:0000256" key="3">
    <source>
        <dbReference type="ARBA" id="ARBA00022771"/>
    </source>
</evidence>
<organism evidence="7 8">
    <name type="scientific">Folsomia candida</name>
    <name type="common">Springtail</name>
    <dbReference type="NCBI Taxonomy" id="158441"/>
    <lineage>
        <taxon>Eukaryota</taxon>
        <taxon>Metazoa</taxon>
        <taxon>Ecdysozoa</taxon>
        <taxon>Arthropoda</taxon>
        <taxon>Hexapoda</taxon>
        <taxon>Collembola</taxon>
        <taxon>Entomobryomorpha</taxon>
        <taxon>Isotomoidea</taxon>
        <taxon>Isotomidae</taxon>
        <taxon>Proisotominae</taxon>
        <taxon>Folsomia</taxon>
    </lineage>
</organism>
<protein>
    <submittedName>
        <fullName evidence="7">PR domain zinc finger protein 5</fullName>
    </submittedName>
</protein>
<dbReference type="Pfam" id="PF13912">
    <property type="entry name" value="zf-C2H2_6"/>
    <property type="match status" value="1"/>
</dbReference>